<evidence type="ECO:0000313" key="4">
    <source>
        <dbReference type="Proteomes" id="UP000230971"/>
    </source>
</evidence>
<reference evidence="1 3" key="1">
    <citation type="submission" date="2016-01" db="EMBL/GenBank/DDBJ databases">
        <title>The new phylogeny of the genus Mycobacterium.</title>
        <authorList>
            <person name="Tarcisio F."/>
            <person name="Conor M."/>
            <person name="Antonella G."/>
            <person name="Elisabetta G."/>
            <person name="Giulia F.S."/>
            <person name="Sara T."/>
            <person name="Anna F."/>
            <person name="Clotilde B."/>
            <person name="Roberto B."/>
            <person name="Veronica D.S."/>
            <person name="Fabio R."/>
            <person name="Monica P."/>
            <person name="Olivier J."/>
            <person name="Enrico T."/>
            <person name="Nicola S."/>
        </authorList>
    </citation>
    <scope>NUCLEOTIDE SEQUENCE [LARGE SCALE GENOMIC DNA]</scope>
    <source>
        <strain evidence="1 3">DSM 44243</strain>
    </source>
</reference>
<dbReference type="Proteomes" id="UP000193907">
    <property type="component" value="Unassembled WGS sequence"/>
</dbReference>
<reference evidence="2 4" key="2">
    <citation type="journal article" date="2017" name="Infect. Genet. Evol.">
        <title>The new phylogeny of the genus Mycobacterium: The old and the news.</title>
        <authorList>
            <person name="Tortoli E."/>
            <person name="Fedrizzi T."/>
            <person name="Meehan C.J."/>
            <person name="Trovato A."/>
            <person name="Grottola A."/>
            <person name="Giacobazzi E."/>
            <person name="Serpini G.F."/>
            <person name="Tagliazucchi S."/>
            <person name="Fabio A."/>
            <person name="Bettua C."/>
            <person name="Bertorelli R."/>
            <person name="Frascaro F."/>
            <person name="De Sanctis V."/>
            <person name="Pecorari M."/>
            <person name="Jousson O."/>
            <person name="Segata N."/>
            <person name="Cirillo D.M."/>
        </authorList>
    </citation>
    <scope>NUCLEOTIDE SEQUENCE [LARGE SCALE GENOMIC DNA]</scope>
    <source>
        <strain evidence="2 4">NCTC 12882</strain>
    </source>
</reference>
<sequence>MTWTQLHERMAFMADLIDRAAENAEAAMYFNGNLPDVERLFGGEEGLLLALQQRWMTAVTARLDSDISVEQARAEIAAAEPGLRALLDVAAQRSRRLRSLQREEQTVA</sequence>
<gene>
    <name evidence="1" type="ORF">AWB95_01650</name>
    <name evidence="2" type="ORF">CQY23_18145</name>
</gene>
<name>A0A1X1RWD4_MYCCE</name>
<dbReference type="EMBL" id="PDKV01000026">
    <property type="protein sequence ID" value="PIB76660.1"/>
    <property type="molecule type" value="Genomic_DNA"/>
</dbReference>
<dbReference type="AlphaFoldDB" id="A0A1X1RWD4"/>
<dbReference type="RefSeq" id="WP_062541591.1">
    <property type="nucleotide sequence ID" value="NZ_BBUN01000480.1"/>
</dbReference>
<evidence type="ECO:0000313" key="1">
    <source>
        <dbReference type="EMBL" id="ORV19210.1"/>
    </source>
</evidence>
<comment type="caution">
    <text evidence="1">The sequence shown here is derived from an EMBL/GenBank/DDBJ whole genome shotgun (WGS) entry which is preliminary data.</text>
</comment>
<evidence type="ECO:0000313" key="3">
    <source>
        <dbReference type="Proteomes" id="UP000193907"/>
    </source>
</evidence>
<evidence type="ECO:0000313" key="2">
    <source>
        <dbReference type="EMBL" id="PIB76660.1"/>
    </source>
</evidence>
<keyword evidence="3" id="KW-1185">Reference proteome</keyword>
<dbReference type="Proteomes" id="UP000230971">
    <property type="component" value="Unassembled WGS sequence"/>
</dbReference>
<dbReference type="OrthoDB" id="3773711at2"/>
<proteinExistence type="predicted"/>
<dbReference type="EMBL" id="LQOM01000010">
    <property type="protein sequence ID" value="ORV19210.1"/>
    <property type="molecule type" value="Genomic_DNA"/>
</dbReference>
<accession>A0A1X1RWD4</accession>
<protein>
    <submittedName>
        <fullName evidence="1">Uncharacterized protein</fullName>
    </submittedName>
</protein>
<dbReference type="STRING" id="28045.AWB95_01650"/>
<organism evidence="1 3">
    <name type="scientific">Mycobacterium celatum</name>
    <dbReference type="NCBI Taxonomy" id="28045"/>
    <lineage>
        <taxon>Bacteria</taxon>
        <taxon>Bacillati</taxon>
        <taxon>Actinomycetota</taxon>
        <taxon>Actinomycetes</taxon>
        <taxon>Mycobacteriales</taxon>
        <taxon>Mycobacteriaceae</taxon>
        <taxon>Mycobacterium</taxon>
    </lineage>
</organism>